<feature type="transmembrane region" description="Helical" evidence="2">
    <location>
        <begin position="68"/>
        <end position="86"/>
    </location>
</feature>
<evidence type="ECO:0000256" key="2">
    <source>
        <dbReference type="SAM" id="Phobius"/>
    </source>
</evidence>
<reference evidence="3 4" key="1">
    <citation type="submission" date="2019-06" db="EMBL/GenBank/DDBJ databases">
        <title>Sequencing the genomes of 1000 actinobacteria strains.</title>
        <authorList>
            <person name="Klenk H.-P."/>
        </authorList>
    </citation>
    <scope>NUCLEOTIDE SEQUENCE [LARGE SCALE GENOMIC DNA]</scope>
    <source>
        <strain evidence="3 4">DSM 45928</strain>
    </source>
</reference>
<keyword evidence="2" id="KW-0812">Transmembrane</keyword>
<sequence length="247" mass="27916">MNQVLRRNLPFLGLMVIAVALAGFIWFGLPHDREVQSLWIFVFKLLPFIFAAEAIARLDVELFKRVQAVRLLIPVCFMVFFLYFVPKIFFYMDDHPNLYYHVLTVTPFLILAFALSHRLGGGTPGNARRLAFGMLIIMVSGAEDLAFLTVNDLRGTDFYPIPEVWSWASHMEVRLGHPPTKNEAFIFIAVHLLIAAFVLFAPTRWFEKLNPWRKKAAATSAPNPPVETAANEAEPVAVKTAAKPEDS</sequence>
<evidence type="ECO:0000256" key="1">
    <source>
        <dbReference type="SAM" id="MobiDB-lite"/>
    </source>
</evidence>
<dbReference type="EMBL" id="VFOW01000001">
    <property type="protein sequence ID" value="TQL75730.1"/>
    <property type="molecule type" value="Genomic_DNA"/>
</dbReference>
<dbReference type="Proteomes" id="UP000317043">
    <property type="component" value="Unassembled WGS sequence"/>
</dbReference>
<evidence type="ECO:0000313" key="3">
    <source>
        <dbReference type="EMBL" id="TQL75730.1"/>
    </source>
</evidence>
<dbReference type="RefSeq" id="WP_211347551.1">
    <property type="nucleotide sequence ID" value="NZ_JBHTGS010000001.1"/>
</dbReference>
<proteinExistence type="predicted"/>
<keyword evidence="2" id="KW-1133">Transmembrane helix</keyword>
<feature type="transmembrane region" description="Helical" evidence="2">
    <location>
        <begin position="184"/>
        <end position="206"/>
    </location>
</feature>
<comment type="caution">
    <text evidence="3">The sequence shown here is derived from an EMBL/GenBank/DDBJ whole genome shotgun (WGS) entry which is preliminary data.</text>
</comment>
<accession>A0A543AT22</accession>
<feature type="transmembrane region" description="Helical" evidence="2">
    <location>
        <begin position="130"/>
        <end position="150"/>
    </location>
</feature>
<protein>
    <submittedName>
        <fullName evidence="3">Uncharacterized protein</fullName>
    </submittedName>
</protein>
<keyword evidence="4" id="KW-1185">Reference proteome</keyword>
<feature type="transmembrane region" description="Helical" evidence="2">
    <location>
        <begin position="9"/>
        <end position="29"/>
    </location>
</feature>
<feature type="transmembrane region" description="Helical" evidence="2">
    <location>
        <begin position="98"/>
        <end position="118"/>
    </location>
</feature>
<dbReference type="InParanoid" id="A0A543AT22"/>
<gene>
    <name evidence="3" type="ORF">FB566_1242</name>
</gene>
<feature type="region of interest" description="Disordered" evidence="1">
    <location>
        <begin position="217"/>
        <end position="247"/>
    </location>
</feature>
<name>A0A543AT22_9ACTN</name>
<organism evidence="3 4">
    <name type="scientific">Stackebrandtia endophytica</name>
    <dbReference type="NCBI Taxonomy" id="1496996"/>
    <lineage>
        <taxon>Bacteria</taxon>
        <taxon>Bacillati</taxon>
        <taxon>Actinomycetota</taxon>
        <taxon>Actinomycetes</taxon>
        <taxon>Glycomycetales</taxon>
        <taxon>Glycomycetaceae</taxon>
        <taxon>Stackebrandtia</taxon>
    </lineage>
</organism>
<keyword evidence="2" id="KW-0472">Membrane</keyword>
<feature type="transmembrane region" description="Helical" evidence="2">
    <location>
        <begin position="35"/>
        <end position="56"/>
    </location>
</feature>
<dbReference type="AlphaFoldDB" id="A0A543AT22"/>
<evidence type="ECO:0000313" key="4">
    <source>
        <dbReference type="Proteomes" id="UP000317043"/>
    </source>
</evidence>